<name>A0A183GCM9_HELPZ</name>
<evidence type="ECO:0000313" key="1">
    <source>
        <dbReference type="EMBL" id="VDP17472.1"/>
    </source>
</evidence>
<organism evidence="2 3">
    <name type="scientific">Heligmosomoides polygyrus</name>
    <name type="common">Parasitic roundworm</name>
    <dbReference type="NCBI Taxonomy" id="6339"/>
    <lineage>
        <taxon>Eukaryota</taxon>
        <taxon>Metazoa</taxon>
        <taxon>Ecdysozoa</taxon>
        <taxon>Nematoda</taxon>
        <taxon>Chromadorea</taxon>
        <taxon>Rhabditida</taxon>
        <taxon>Rhabditina</taxon>
        <taxon>Rhabditomorpha</taxon>
        <taxon>Strongyloidea</taxon>
        <taxon>Heligmosomidae</taxon>
        <taxon>Heligmosomoides</taxon>
    </lineage>
</organism>
<reference evidence="1 2" key="1">
    <citation type="submission" date="2018-11" db="EMBL/GenBank/DDBJ databases">
        <authorList>
            <consortium name="Pathogen Informatics"/>
        </authorList>
    </citation>
    <scope>NUCLEOTIDE SEQUENCE [LARGE SCALE GENOMIC DNA]</scope>
</reference>
<evidence type="ECO:0000313" key="3">
    <source>
        <dbReference type="WBParaSite" id="HPBE_0001993701-mRNA-1"/>
    </source>
</evidence>
<sequence>MEPHNPTGTSEEARQGVDERWREVLQVFVSDPVRIECATIVHRRDGVSDLGREVRVDDASILRKMASGQVDLAIKEIKVEVVVDLLHCPSGAGFINN</sequence>
<proteinExistence type="predicted"/>
<accession>A0A3P8AS62</accession>
<protein>
    <submittedName>
        <fullName evidence="1 3">Uncharacterized protein</fullName>
    </submittedName>
</protein>
<dbReference type="WBParaSite" id="HPBE_0001993701-mRNA-1">
    <property type="protein sequence ID" value="HPBE_0001993701-mRNA-1"/>
    <property type="gene ID" value="HPBE_0001993701"/>
</dbReference>
<reference evidence="3" key="2">
    <citation type="submission" date="2019-09" db="UniProtKB">
        <authorList>
            <consortium name="WormBaseParasite"/>
        </authorList>
    </citation>
    <scope>IDENTIFICATION</scope>
</reference>
<dbReference type="Proteomes" id="UP000050761">
    <property type="component" value="Unassembled WGS sequence"/>
</dbReference>
<accession>A0A183GCM9</accession>
<dbReference type="AlphaFoldDB" id="A0A183GCM9"/>
<gene>
    <name evidence="1" type="ORF">HPBE_LOCUS19936</name>
</gene>
<keyword evidence="2" id="KW-1185">Reference proteome</keyword>
<evidence type="ECO:0000313" key="2">
    <source>
        <dbReference type="Proteomes" id="UP000050761"/>
    </source>
</evidence>
<dbReference type="EMBL" id="UZAH01031735">
    <property type="protein sequence ID" value="VDP17472.1"/>
    <property type="molecule type" value="Genomic_DNA"/>
</dbReference>